<keyword evidence="3" id="KW-1185">Reference proteome</keyword>
<feature type="signal peptide" evidence="1">
    <location>
        <begin position="1"/>
        <end position="21"/>
    </location>
</feature>
<dbReference type="RefSeq" id="WP_105936176.1">
    <property type="nucleotide sequence ID" value="NZ_PVNP01000198.1"/>
</dbReference>
<organism evidence="2 3">
    <name type="scientific">Alteromonas alba</name>
    <dbReference type="NCBI Taxonomy" id="2079529"/>
    <lineage>
        <taxon>Bacteria</taxon>
        <taxon>Pseudomonadati</taxon>
        <taxon>Pseudomonadota</taxon>
        <taxon>Gammaproteobacteria</taxon>
        <taxon>Alteromonadales</taxon>
        <taxon>Alteromonadaceae</taxon>
        <taxon>Alteromonas/Salinimonas group</taxon>
        <taxon>Alteromonas</taxon>
    </lineage>
</organism>
<evidence type="ECO:0000313" key="2">
    <source>
        <dbReference type="EMBL" id="PRO71790.1"/>
    </source>
</evidence>
<sequence>MLFKNCIKLLFCLGLSLPASALQPNHDELLVQFQQSFGYQSPPLFYTPQPQLSAKFDESHLSVFFSFFSVALIVLAIRGQQRQDFSQFRDPRKHHRLALPNHQF</sequence>
<dbReference type="Proteomes" id="UP000238949">
    <property type="component" value="Unassembled WGS sequence"/>
</dbReference>
<dbReference type="OrthoDB" id="6387885at2"/>
<keyword evidence="1" id="KW-0732">Signal</keyword>
<reference evidence="3" key="1">
    <citation type="journal article" date="2020" name="Int. J. Syst. Evol. Microbiol.">
        <title>Alteromonas alba sp. nov., a marine bacterium isolated from the seawater of the West Pacific Ocean.</title>
        <authorList>
            <person name="Sun C."/>
            <person name="Wu Y.-H."/>
            <person name="Xamxidin M."/>
            <person name="Cheng H."/>
            <person name="Xu X.-W."/>
        </authorList>
    </citation>
    <scope>NUCLEOTIDE SEQUENCE [LARGE SCALE GENOMIC DNA]</scope>
    <source>
        <strain evidence="3">190</strain>
    </source>
</reference>
<evidence type="ECO:0000313" key="3">
    <source>
        <dbReference type="Proteomes" id="UP000238949"/>
    </source>
</evidence>
<comment type="caution">
    <text evidence="2">The sequence shown here is derived from an EMBL/GenBank/DDBJ whole genome shotgun (WGS) entry which is preliminary data.</text>
</comment>
<dbReference type="EMBL" id="PVNP01000198">
    <property type="protein sequence ID" value="PRO71790.1"/>
    <property type="molecule type" value="Genomic_DNA"/>
</dbReference>
<accession>A0A2S9V5Q8</accession>
<feature type="chain" id="PRO_5015506543" evidence="1">
    <location>
        <begin position="22"/>
        <end position="104"/>
    </location>
</feature>
<gene>
    <name evidence="2" type="ORF">C6Y40_20060</name>
</gene>
<protein>
    <submittedName>
        <fullName evidence="2">Uncharacterized protein</fullName>
    </submittedName>
</protein>
<proteinExistence type="predicted"/>
<name>A0A2S9V5Q8_9ALTE</name>
<evidence type="ECO:0000256" key="1">
    <source>
        <dbReference type="SAM" id="SignalP"/>
    </source>
</evidence>
<dbReference type="AlphaFoldDB" id="A0A2S9V5Q8"/>